<sequence length="49" mass="5622">MRWKGKERKGKEEGSRRSDRIASGGDRVRARGERVMPQPQPQPQPQPPI</sequence>
<proteinExistence type="predicted"/>
<feature type="compositionally biased region" description="Basic and acidic residues" evidence="1">
    <location>
        <begin position="9"/>
        <end position="34"/>
    </location>
</feature>
<dbReference type="AlphaFoldDB" id="A0A2P5AMT7"/>
<feature type="compositionally biased region" description="Pro residues" evidence="1">
    <location>
        <begin position="38"/>
        <end position="49"/>
    </location>
</feature>
<keyword evidence="3" id="KW-1185">Reference proteome</keyword>
<reference evidence="3" key="1">
    <citation type="submission" date="2016-06" db="EMBL/GenBank/DDBJ databases">
        <title>Parallel loss of symbiosis genes in relatives of nitrogen-fixing non-legume Parasponia.</title>
        <authorList>
            <person name="Van Velzen R."/>
            <person name="Holmer R."/>
            <person name="Bu F."/>
            <person name="Rutten L."/>
            <person name="Van Zeijl A."/>
            <person name="Liu W."/>
            <person name="Santuari L."/>
            <person name="Cao Q."/>
            <person name="Sharma T."/>
            <person name="Shen D."/>
            <person name="Roswanjaya Y."/>
            <person name="Wardhani T."/>
            <person name="Kalhor M.S."/>
            <person name="Jansen J."/>
            <person name="Van den Hoogen J."/>
            <person name="Gungor B."/>
            <person name="Hartog M."/>
            <person name="Hontelez J."/>
            <person name="Verver J."/>
            <person name="Yang W.-C."/>
            <person name="Schijlen E."/>
            <person name="Repin R."/>
            <person name="Schilthuizen M."/>
            <person name="Schranz E."/>
            <person name="Heidstra R."/>
            <person name="Miyata K."/>
            <person name="Fedorova E."/>
            <person name="Kohlen W."/>
            <person name="Bisseling T."/>
            <person name="Smit S."/>
            <person name="Geurts R."/>
        </authorList>
    </citation>
    <scope>NUCLEOTIDE SEQUENCE [LARGE SCALE GENOMIC DNA]</scope>
    <source>
        <strain evidence="3">cv. WU1-14</strain>
    </source>
</reference>
<evidence type="ECO:0000256" key="1">
    <source>
        <dbReference type="SAM" id="MobiDB-lite"/>
    </source>
</evidence>
<dbReference type="EMBL" id="JXTB01000514">
    <property type="protein sequence ID" value="PON37868.1"/>
    <property type="molecule type" value="Genomic_DNA"/>
</dbReference>
<protein>
    <submittedName>
        <fullName evidence="2">Uncharacterized protein</fullName>
    </submittedName>
</protein>
<comment type="caution">
    <text evidence="2">The sequence shown here is derived from an EMBL/GenBank/DDBJ whole genome shotgun (WGS) entry which is preliminary data.</text>
</comment>
<gene>
    <name evidence="2" type="ORF">PanWU01x14_316890</name>
</gene>
<feature type="region of interest" description="Disordered" evidence="1">
    <location>
        <begin position="1"/>
        <end position="49"/>
    </location>
</feature>
<accession>A0A2P5AMT7</accession>
<evidence type="ECO:0000313" key="3">
    <source>
        <dbReference type="Proteomes" id="UP000237105"/>
    </source>
</evidence>
<dbReference type="Proteomes" id="UP000237105">
    <property type="component" value="Unassembled WGS sequence"/>
</dbReference>
<organism evidence="2 3">
    <name type="scientific">Parasponia andersonii</name>
    <name type="common">Sponia andersonii</name>
    <dbReference type="NCBI Taxonomy" id="3476"/>
    <lineage>
        <taxon>Eukaryota</taxon>
        <taxon>Viridiplantae</taxon>
        <taxon>Streptophyta</taxon>
        <taxon>Embryophyta</taxon>
        <taxon>Tracheophyta</taxon>
        <taxon>Spermatophyta</taxon>
        <taxon>Magnoliopsida</taxon>
        <taxon>eudicotyledons</taxon>
        <taxon>Gunneridae</taxon>
        <taxon>Pentapetalae</taxon>
        <taxon>rosids</taxon>
        <taxon>fabids</taxon>
        <taxon>Rosales</taxon>
        <taxon>Cannabaceae</taxon>
        <taxon>Parasponia</taxon>
    </lineage>
</organism>
<evidence type="ECO:0000313" key="2">
    <source>
        <dbReference type="EMBL" id="PON37868.1"/>
    </source>
</evidence>
<name>A0A2P5AMT7_PARAD</name>